<dbReference type="Pfam" id="PF16371">
    <property type="entry name" value="MetallophosN"/>
    <property type="match status" value="1"/>
</dbReference>
<dbReference type="InterPro" id="IPR029052">
    <property type="entry name" value="Metallo-depent_PP-like"/>
</dbReference>
<protein>
    <recommendedName>
        <fullName evidence="7">Serine/threonine protein phosphatase</fullName>
    </recommendedName>
</protein>
<dbReference type="Pfam" id="PF00149">
    <property type="entry name" value="Metallophos"/>
    <property type="match status" value="1"/>
</dbReference>
<reference evidence="6" key="1">
    <citation type="submission" date="2016-04" db="EMBL/GenBank/DDBJ databases">
        <title>Complete Genome Sequences of Twelve Strains of a Stable Defined Moderately Diverse Mouse Microbiota 2 (sDMDMm2).</title>
        <authorList>
            <person name="Uchimura Y."/>
            <person name="Wyss M."/>
            <person name="Brugiroux S."/>
            <person name="Limenitakis J.P."/>
            <person name="Stecher B."/>
            <person name="McCoy K.D."/>
            <person name="Macpherson A.J."/>
        </authorList>
    </citation>
    <scope>NUCLEOTIDE SEQUENCE [LARGE SCALE GENOMIC DNA]</scope>
    <source>
        <strain evidence="6">YL27</strain>
    </source>
</reference>
<dbReference type="InterPro" id="IPR051918">
    <property type="entry name" value="STPP_CPPED1"/>
</dbReference>
<evidence type="ECO:0000313" key="5">
    <source>
        <dbReference type="EMBL" id="ANU64460.1"/>
    </source>
</evidence>
<dbReference type="PANTHER" id="PTHR43143">
    <property type="entry name" value="METALLOPHOSPHOESTERASE, CALCINEURIN SUPERFAMILY"/>
    <property type="match status" value="1"/>
</dbReference>
<sequence length="535" mass="59496">MKSKFPYTAFFACATMLFSSACSDSDEYFGAPAIKQPAPKEVYIEGTVKTDTGTPLADVVVSDGYNLTTTDVNGKYIMKSEVALGYIFVSTPDGYEPAAFLDNNRPKFWQQVRKTNGKSVDFILRKIADNNPLGIIAIADPQISNRCGDVELLKNMIVPDVNRAIDSLKAKGTSPIVITLGDLICDVFVADGYGYTLDLFNKDFKVNAPLYHTMGNHDYDPFMTGDIPGLSNWLYINGPSYYSFNRGGAHFIVVNNMVYQEGTALKADQLDWIAKDLATIKDKTAPLFITMHGIFLTYPEAEGVNVSKVYRFDEGGPQLGALLSEFTNVKVFSGHSHKSHFQHTPEGNIREYNYAGANGGWWPAGFKPHMPNLPVCFDGAPWGFGIWDFASGTPHHIYKGFQLPTDFQIRAYDLNQVSIDDQDLSTAYLPGNSANKDVVLANIWAYEPGCTVKMYENGRELTVKRVKTQDPYLIQKYLVPIKKEYTKWNSGMNPEETAHLFRAQASTADSPVTIEFTDLSGRKFTTVLNRPSSLE</sequence>
<gene>
    <name evidence="5" type="ORF">A4V02_12510</name>
</gene>
<keyword evidence="1" id="KW-0732">Signal</keyword>
<feature type="domain" description="Calcineurin-like phosphoesterase C-terminal" evidence="3">
    <location>
        <begin position="351"/>
        <end position="524"/>
    </location>
</feature>
<dbReference type="KEGG" id="pary:A4V02_12510"/>
<evidence type="ECO:0000259" key="3">
    <source>
        <dbReference type="Pfam" id="PF16370"/>
    </source>
</evidence>
<feature type="chain" id="PRO_5008529519" description="Serine/threonine protein phosphatase" evidence="1">
    <location>
        <begin position="22"/>
        <end position="535"/>
    </location>
</feature>
<feature type="domain" description="Calcineurin-like phosphoesterase N-terminal" evidence="4">
    <location>
        <begin position="46"/>
        <end position="122"/>
    </location>
</feature>
<feature type="domain" description="Calcineurin-like phosphoesterase" evidence="2">
    <location>
        <begin position="158"/>
        <end position="338"/>
    </location>
</feature>
<dbReference type="PROSITE" id="PS51257">
    <property type="entry name" value="PROKAR_LIPOPROTEIN"/>
    <property type="match status" value="1"/>
</dbReference>
<dbReference type="SUPFAM" id="SSF49464">
    <property type="entry name" value="Carboxypeptidase regulatory domain-like"/>
    <property type="match status" value="1"/>
</dbReference>
<dbReference type="GeneID" id="65537697"/>
<dbReference type="RefSeq" id="WP_068961738.1">
    <property type="nucleotide sequence ID" value="NZ_CAJTAP010000009.1"/>
</dbReference>
<dbReference type="SUPFAM" id="SSF56300">
    <property type="entry name" value="Metallo-dependent phosphatases"/>
    <property type="match status" value="1"/>
</dbReference>
<dbReference type="EMBL" id="CP015402">
    <property type="protein sequence ID" value="ANU64460.1"/>
    <property type="molecule type" value="Genomic_DNA"/>
</dbReference>
<dbReference type="AlphaFoldDB" id="A0A1B1SCM1"/>
<proteinExistence type="predicted"/>
<accession>A0A1B1SCM1</accession>
<evidence type="ECO:0000259" key="4">
    <source>
        <dbReference type="Pfam" id="PF16371"/>
    </source>
</evidence>
<evidence type="ECO:0000313" key="6">
    <source>
        <dbReference type="Proteomes" id="UP000186351"/>
    </source>
</evidence>
<evidence type="ECO:0008006" key="7">
    <source>
        <dbReference type="Google" id="ProtNLM"/>
    </source>
</evidence>
<dbReference type="OrthoDB" id="1776264at2"/>
<dbReference type="Proteomes" id="UP000186351">
    <property type="component" value="Chromosome"/>
</dbReference>
<dbReference type="STRING" id="1796646.A4V02_12510"/>
<dbReference type="InterPro" id="IPR032285">
    <property type="entry name" value="Metallophos_N"/>
</dbReference>
<keyword evidence="6" id="KW-1185">Reference proteome</keyword>
<name>A0A1B1SCM1_9BACT</name>
<dbReference type="Pfam" id="PF16370">
    <property type="entry name" value="MetallophosC"/>
    <property type="match status" value="1"/>
</dbReference>
<feature type="signal peptide" evidence="1">
    <location>
        <begin position="1"/>
        <end position="21"/>
    </location>
</feature>
<dbReference type="GO" id="GO:0016787">
    <property type="term" value="F:hydrolase activity"/>
    <property type="evidence" value="ECO:0007669"/>
    <property type="project" value="InterPro"/>
</dbReference>
<dbReference type="InterPro" id="IPR004843">
    <property type="entry name" value="Calcineurin-like_PHP"/>
</dbReference>
<dbReference type="InterPro" id="IPR008969">
    <property type="entry name" value="CarboxyPept-like_regulatory"/>
</dbReference>
<evidence type="ECO:0000259" key="2">
    <source>
        <dbReference type="Pfam" id="PF00149"/>
    </source>
</evidence>
<organism evidence="5 6">
    <name type="scientific">Muribaculum intestinale</name>
    <dbReference type="NCBI Taxonomy" id="1796646"/>
    <lineage>
        <taxon>Bacteria</taxon>
        <taxon>Pseudomonadati</taxon>
        <taxon>Bacteroidota</taxon>
        <taxon>Bacteroidia</taxon>
        <taxon>Bacteroidales</taxon>
        <taxon>Muribaculaceae</taxon>
        <taxon>Muribaculum</taxon>
    </lineage>
</organism>
<dbReference type="Gene3D" id="3.60.21.10">
    <property type="match status" value="1"/>
</dbReference>
<accession>A0A1Z2XG75</accession>
<evidence type="ECO:0000256" key="1">
    <source>
        <dbReference type="SAM" id="SignalP"/>
    </source>
</evidence>
<dbReference type="InterPro" id="IPR032288">
    <property type="entry name" value="Metallophos_C"/>
</dbReference>
<dbReference type="PANTHER" id="PTHR43143:SF1">
    <property type="entry name" value="SERINE_THREONINE-PROTEIN PHOSPHATASE CPPED1"/>
    <property type="match status" value="1"/>
</dbReference>